<accession>C1N804</accession>
<evidence type="ECO:0000256" key="2">
    <source>
        <dbReference type="ARBA" id="ARBA00023125"/>
    </source>
</evidence>
<keyword evidence="4" id="KW-0539">Nucleus</keyword>
<proteinExistence type="predicted"/>
<dbReference type="Gene3D" id="2.30.30.140">
    <property type="match status" value="1"/>
</dbReference>
<protein>
    <submittedName>
        <fullName evidence="7">Predicted protein</fullName>
    </submittedName>
</protein>
<feature type="region of interest" description="Disordered" evidence="5">
    <location>
        <begin position="331"/>
        <end position="403"/>
    </location>
</feature>
<keyword evidence="8" id="KW-1185">Reference proteome</keyword>
<dbReference type="OMA" id="NCNSASK"/>
<evidence type="ECO:0000256" key="5">
    <source>
        <dbReference type="SAM" id="MobiDB-lite"/>
    </source>
</evidence>
<evidence type="ECO:0000313" key="7">
    <source>
        <dbReference type="EMBL" id="EEH51618.1"/>
    </source>
</evidence>
<dbReference type="PANTHER" id="PTHR37384">
    <property type="entry name" value="OS01G0835600 PROTEIN"/>
    <property type="match status" value="1"/>
</dbReference>
<dbReference type="OrthoDB" id="168165at2759"/>
<dbReference type="Gene3D" id="2.40.330.10">
    <property type="entry name" value="DNA-binding pseudobarrel domain"/>
    <property type="match status" value="1"/>
</dbReference>
<dbReference type="GeneID" id="9689627"/>
<dbReference type="Proteomes" id="UP000001876">
    <property type="component" value="Unassembled WGS sequence"/>
</dbReference>
<dbReference type="Pfam" id="PF21743">
    <property type="entry name" value="PTM_DIR17_Tudor"/>
    <property type="match status" value="1"/>
</dbReference>
<dbReference type="InterPro" id="IPR015300">
    <property type="entry name" value="DNA-bd_pseudobarrel_sf"/>
</dbReference>
<reference evidence="7 8" key="1">
    <citation type="journal article" date="2009" name="Science">
        <title>Green evolution and dynamic adaptations revealed by genomes of the marine picoeukaryotes Micromonas.</title>
        <authorList>
            <person name="Worden A.Z."/>
            <person name="Lee J.H."/>
            <person name="Mock T."/>
            <person name="Rouze P."/>
            <person name="Simmons M.P."/>
            <person name="Aerts A.L."/>
            <person name="Allen A.E."/>
            <person name="Cuvelier M.L."/>
            <person name="Derelle E."/>
            <person name="Everett M.V."/>
            <person name="Foulon E."/>
            <person name="Grimwood J."/>
            <person name="Gundlach H."/>
            <person name="Henrissat B."/>
            <person name="Napoli C."/>
            <person name="McDonald S.M."/>
            <person name="Parker M.S."/>
            <person name="Rombauts S."/>
            <person name="Salamov A."/>
            <person name="Von Dassow P."/>
            <person name="Badger J.H."/>
            <person name="Coutinho P.M."/>
            <person name="Demir E."/>
            <person name="Dubchak I."/>
            <person name="Gentemann C."/>
            <person name="Eikrem W."/>
            <person name="Gready J.E."/>
            <person name="John U."/>
            <person name="Lanier W."/>
            <person name="Lindquist E.A."/>
            <person name="Lucas S."/>
            <person name="Mayer K.F."/>
            <person name="Moreau H."/>
            <person name="Not F."/>
            <person name="Otillar R."/>
            <person name="Panaud O."/>
            <person name="Pangilinan J."/>
            <person name="Paulsen I."/>
            <person name="Piegu B."/>
            <person name="Poliakov A."/>
            <person name="Robbens S."/>
            <person name="Schmutz J."/>
            <person name="Toulza E."/>
            <person name="Wyss T."/>
            <person name="Zelensky A."/>
            <person name="Zhou K."/>
            <person name="Armbrust E.V."/>
            <person name="Bhattacharya D."/>
            <person name="Goodenough U.W."/>
            <person name="Van de Peer Y."/>
            <person name="Grigoriev I.V."/>
        </authorList>
    </citation>
    <scope>NUCLEOTIDE SEQUENCE [LARGE SCALE GENOMIC DNA]</scope>
    <source>
        <strain evidence="7 8">CCMP1545</strain>
    </source>
</reference>
<keyword evidence="3" id="KW-0804">Transcription</keyword>
<evidence type="ECO:0000256" key="3">
    <source>
        <dbReference type="ARBA" id="ARBA00023163"/>
    </source>
</evidence>
<feature type="domain" description="PTM/DIR17-like Tudor" evidence="6">
    <location>
        <begin position="412"/>
        <end position="459"/>
    </location>
</feature>
<gene>
    <name evidence="7" type="ORF">MICPUCDRAFT_53897</name>
</gene>
<keyword evidence="1" id="KW-0805">Transcription regulation</keyword>
<dbReference type="CDD" id="cd20401">
    <property type="entry name" value="Tudor_AtPTM-like"/>
    <property type="match status" value="1"/>
</dbReference>
<dbReference type="GO" id="GO:0003677">
    <property type="term" value="F:DNA binding"/>
    <property type="evidence" value="ECO:0007669"/>
    <property type="project" value="UniProtKB-KW"/>
</dbReference>
<keyword evidence="2" id="KW-0238">DNA-binding</keyword>
<evidence type="ECO:0000256" key="1">
    <source>
        <dbReference type="ARBA" id="ARBA00023015"/>
    </source>
</evidence>
<evidence type="ECO:0000313" key="8">
    <source>
        <dbReference type="Proteomes" id="UP000001876"/>
    </source>
</evidence>
<feature type="compositionally biased region" description="Basic and acidic residues" evidence="5">
    <location>
        <begin position="30"/>
        <end position="67"/>
    </location>
</feature>
<evidence type="ECO:0000259" key="6">
    <source>
        <dbReference type="Pfam" id="PF21743"/>
    </source>
</evidence>
<organism evidence="8">
    <name type="scientific">Micromonas pusilla (strain CCMP1545)</name>
    <name type="common">Picoplanktonic green alga</name>
    <dbReference type="NCBI Taxonomy" id="564608"/>
    <lineage>
        <taxon>Eukaryota</taxon>
        <taxon>Viridiplantae</taxon>
        <taxon>Chlorophyta</taxon>
        <taxon>Mamiellophyceae</taxon>
        <taxon>Mamiellales</taxon>
        <taxon>Mamiellaceae</taxon>
        <taxon>Micromonas</taxon>
    </lineage>
</organism>
<dbReference type="KEGG" id="mpp:MICPUCDRAFT_53897"/>
<dbReference type="AlphaFoldDB" id="C1N804"/>
<dbReference type="PANTHER" id="PTHR37384:SF1">
    <property type="entry name" value="OS01G0835600 PROTEIN"/>
    <property type="match status" value="1"/>
</dbReference>
<feature type="region of interest" description="Disordered" evidence="5">
    <location>
        <begin position="30"/>
        <end position="84"/>
    </location>
</feature>
<feature type="region of interest" description="Disordered" evidence="5">
    <location>
        <begin position="106"/>
        <end position="140"/>
    </location>
</feature>
<dbReference type="EMBL" id="GG663750">
    <property type="protein sequence ID" value="EEH51618.1"/>
    <property type="molecule type" value="Genomic_DNA"/>
</dbReference>
<dbReference type="InterPro" id="IPR047365">
    <property type="entry name" value="Tudor_AtPTM-like"/>
</dbReference>
<name>C1N804_MICPC</name>
<sequence>MATPGFLSEYEIARAKIIARNQKKMTELGLFKKADDLKKASEPKPDPASEAEARERRNAKAKARAEKAALSPSVPSRASGRLRNKPAPVYRDYDVYLDDLDFSKRSTKRKRGGSGAGGRGGRSPWDNTAWPHGDAAREAAERAQECMDKLKNPSFCKIMLPSMVVGGFWMEAPQGIPAHMPPGPLASKHPFLLVRPPKLAITAEEDVDASSIAMDDDADEWRVVWLIRKGDGKWSGGGFSGGWRGCAIDLKLAVGDAIVFEVLPGRRDGLLALQMRVFRARDPATIRPTWEALEEMMNDDQDANNAAEERREKVSSTATATATAFEYSAKAIDSRGGKPNARRQSEGERLLLNSGVVALHSSSEEEDEEERPKKKQKRMRAPVAPTQRAKLPSAPSAGAKAGVKAWGPAMIGARVEKEFDGEMYAGEVTSYDPTEDWYKVVYEDGDREEIDVTELNAILKAR</sequence>
<dbReference type="RefSeq" id="XP_003063996.1">
    <property type="nucleotide sequence ID" value="XM_003063950.1"/>
</dbReference>
<evidence type="ECO:0000256" key="4">
    <source>
        <dbReference type="ARBA" id="ARBA00023242"/>
    </source>
</evidence>
<dbReference type="SUPFAM" id="SSF101936">
    <property type="entry name" value="DNA-binding pseudobarrel domain"/>
    <property type="match status" value="1"/>
</dbReference>
<dbReference type="eggNOG" id="KOG1216">
    <property type="taxonomic scope" value="Eukaryota"/>
</dbReference>